<dbReference type="GO" id="GO:0016740">
    <property type="term" value="F:transferase activity"/>
    <property type="evidence" value="ECO:0007669"/>
    <property type="project" value="UniProtKB-KW"/>
</dbReference>
<dbReference type="Pfam" id="PF08843">
    <property type="entry name" value="AbiEii"/>
    <property type="match status" value="1"/>
</dbReference>
<dbReference type="EMBL" id="JAAFYZ010000089">
    <property type="protein sequence ID" value="MBS2550020.1"/>
    <property type="molecule type" value="Genomic_DNA"/>
</dbReference>
<dbReference type="InterPro" id="IPR014942">
    <property type="entry name" value="AbiEii"/>
</dbReference>
<dbReference type="Proteomes" id="UP000730482">
    <property type="component" value="Unassembled WGS sequence"/>
</dbReference>
<organism evidence="1 2">
    <name type="scientific">Catenulispora pinistramenti</name>
    <dbReference type="NCBI Taxonomy" id="2705254"/>
    <lineage>
        <taxon>Bacteria</taxon>
        <taxon>Bacillati</taxon>
        <taxon>Actinomycetota</taxon>
        <taxon>Actinomycetes</taxon>
        <taxon>Catenulisporales</taxon>
        <taxon>Catenulisporaceae</taxon>
        <taxon>Catenulispora</taxon>
    </lineage>
</organism>
<protein>
    <submittedName>
        <fullName evidence="1">Nucleotidyl transferase AbiEii/AbiGii toxin family protein</fullName>
    </submittedName>
</protein>
<sequence length="204" mass="22643">MPYGDLADLVRDHKDVGRGIELDPDGFDEHGDWLYSGMDSGMCSGCSSPGVRVVIPWRKPLGKRKSVRGTVSLDFSLTEPMPQRPVWTRIPRLDGDPSVVRAASAELSLAWKLLWLSQDTKDSGYAKAKDLYDAVVLAELPGMVLDGKLLRRVLQKSEGLRVRDFTVRDLADVAVDWDAFDAEHAVGGTVDEWLRRLEHALTIA</sequence>
<evidence type="ECO:0000313" key="2">
    <source>
        <dbReference type="Proteomes" id="UP000730482"/>
    </source>
</evidence>
<proteinExistence type="predicted"/>
<accession>A0ABS5KVL2</accession>
<name>A0ABS5KVL2_9ACTN</name>
<dbReference type="RefSeq" id="WP_212012022.1">
    <property type="nucleotide sequence ID" value="NZ_JAAFYZ010000089.1"/>
</dbReference>
<reference evidence="1 2" key="1">
    <citation type="submission" date="2020-02" db="EMBL/GenBank/DDBJ databases">
        <title>Acidophilic actinobacteria isolated from forest soil.</title>
        <authorList>
            <person name="Golinska P."/>
        </authorList>
    </citation>
    <scope>NUCLEOTIDE SEQUENCE [LARGE SCALE GENOMIC DNA]</scope>
    <source>
        <strain evidence="1 2">NL8</strain>
    </source>
</reference>
<keyword evidence="1" id="KW-0808">Transferase</keyword>
<comment type="caution">
    <text evidence="1">The sequence shown here is derived from an EMBL/GenBank/DDBJ whole genome shotgun (WGS) entry which is preliminary data.</text>
</comment>
<evidence type="ECO:0000313" key="1">
    <source>
        <dbReference type="EMBL" id="MBS2550020.1"/>
    </source>
</evidence>
<gene>
    <name evidence="1" type="ORF">KGQ19_24450</name>
</gene>
<keyword evidence="2" id="KW-1185">Reference proteome</keyword>